<dbReference type="Proteomes" id="UP000235145">
    <property type="component" value="Unassembled WGS sequence"/>
</dbReference>
<sequence length="121" mass="13970">MMLLKAALARIENCKLYIIPSSHDEEYGHAIVMYMHEDTIPRSHNHVKFGYKSGPFQKCQGVHGSWASQIPKEYVVLGLHMIQEWPIPKMPKKYVDSWASQDTRVDHSKNAKRVRGFLGFT</sequence>
<evidence type="ECO:0000313" key="1">
    <source>
        <dbReference type="EMBL" id="KAJ0193730.1"/>
    </source>
</evidence>
<name>A0A9R1UTV8_LACSA</name>
<gene>
    <name evidence="1" type="ORF">LSAT_V11C800435410</name>
</gene>
<proteinExistence type="predicted"/>
<accession>A0A9R1UTV8</accession>
<evidence type="ECO:0000313" key="2">
    <source>
        <dbReference type="Proteomes" id="UP000235145"/>
    </source>
</evidence>
<organism evidence="1 2">
    <name type="scientific">Lactuca sativa</name>
    <name type="common">Garden lettuce</name>
    <dbReference type="NCBI Taxonomy" id="4236"/>
    <lineage>
        <taxon>Eukaryota</taxon>
        <taxon>Viridiplantae</taxon>
        <taxon>Streptophyta</taxon>
        <taxon>Embryophyta</taxon>
        <taxon>Tracheophyta</taxon>
        <taxon>Spermatophyta</taxon>
        <taxon>Magnoliopsida</taxon>
        <taxon>eudicotyledons</taxon>
        <taxon>Gunneridae</taxon>
        <taxon>Pentapetalae</taxon>
        <taxon>asterids</taxon>
        <taxon>campanulids</taxon>
        <taxon>Asterales</taxon>
        <taxon>Asteraceae</taxon>
        <taxon>Cichorioideae</taxon>
        <taxon>Cichorieae</taxon>
        <taxon>Lactucinae</taxon>
        <taxon>Lactuca</taxon>
    </lineage>
</organism>
<comment type="caution">
    <text evidence="1">The sequence shown here is derived from an EMBL/GenBank/DDBJ whole genome shotgun (WGS) entry which is preliminary data.</text>
</comment>
<keyword evidence="2" id="KW-1185">Reference proteome</keyword>
<protein>
    <submittedName>
        <fullName evidence="1">Uncharacterized protein</fullName>
    </submittedName>
</protein>
<dbReference type="AlphaFoldDB" id="A0A9R1UTV8"/>
<reference evidence="1 2" key="1">
    <citation type="journal article" date="2017" name="Nat. Commun.">
        <title>Genome assembly with in vitro proximity ligation data and whole-genome triplication in lettuce.</title>
        <authorList>
            <person name="Reyes-Chin-Wo S."/>
            <person name="Wang Z."/>
            <person name="Yang X."/>
            <person name="Kozik A."/>
            <person name="Arikit S."/>
            <person name="Song C."/>
            <person name="Xia L."/>
            <person name="Froenicke L."/>
            <person name="Lavelle D.O."/>
            <person name="Truco M.J."/>
            <person name="Xia R."/>
            <person name="Zhu S."/>
            <person name="Xu C."/>
            <person name="Xu H."/>
            <person name="Xu X."/>
            <person name="Cox K."/>
            <person name="Korf I."/>
            <person name="Meyers B.C."/>
            <person name="Michelmore R.W."/>
        </authorList>
    </citation>
    <scope>NUCLEOTIDE SEQUENCE [LARGE SCALE GENOMIC DNA]</scope>
    <source>
        <strain evidence="2">cv. Salinas</strain>
        <tissue evidence="1">Seedlings</tissue>
    </source>
</reference>
<dbReference type="EMBL" id="NBSK02000008">
    <property type="protein sequence ID" value="KAJ0193730.1"/>
    <property type="molecule type" value="Genomic_DNA"/>
</dbReference>